<feature type="signal peptide" evidence="1">
    <location>
        <begin position="1"/>
        <end position="29"/>
    </location>
</feature>
<dbReference type="AlphaFoldDB" id="A0A226D7Z6"/>
<evidence type="ECO:0000259" key="2">
    <source>
        <dbReference type="Pfam" id="PF16033"/>
    </source>
</evidence>
<organism evidence="3 4">
    <name type="scientific">Folsomia candida</name>
    <name type="common">Springtail</name>
    <dbReference type="NCBI Taxonomy" id="158441"/>
    <lineage>
        <taxon>Eukaryota</taxon>
        <taxon>Metazoa</taxon>
        <taxon>Ecdysozoa</taxon>
        <taxon>Arthropoda</taxon>
        <taxon>Hexapoda</taxon>
        <taxon>Collembola</taxon>
        <taxon>Entomobryomorpha</taxon>
        <taxon>Isotomoidea</taxon>
        <taxon>Isotomidae</taxon>
        <taxon>Proisotominae</taxon>
        <taxon>Folsomia</taxon>
    </lineage>
</organism>
<dbReference type="EMBL" id="LNIX01000028">
    <property type="protein sequence ID" value="OXA41675.1"/>
    <property type="molecule type" value="Genomic_DNA"/>
</dbReference>
<protein>
    <recommendedName>
        <fullName evidence="2">DUF4789 domain-containing protein</fullName>
    </recommendedName>
</protein>
<dbReference type="OrthoDB" id="6338576at2759"/>
<evidence type="ECO:0000313" key="4">
    <source>
        <dbReference type="Proteomes" id="UP000198287"/>
    </source>
</evidence>
<keyword evidence="1" id="KW-0732">Signal</keyword>
<accession>A0A226D7Z6</accession>
<feature type="chain" id="PRO_5013076080" description="DUF4789 domain-containing protein" evidence="1">
    <location>
        <begin position="30"/>
        <end position="223"/>
    </location>
</feature>
<dbReference type="Proteomes" id="UP000198287">
    <property type="component" value="Unassembled WGS sequence"/>
</dbReference>
<gene>
    <name evidence="3" type="ORF">Fcan01_23423</name>
</gene>
<reference evidence="3 4" key="1">
    <citation type="submission" date="2015-12" db="EMBL/GenBank/DDBJ databases">
        <title>The genome of Folsomia candida.</title>
        <authorList>
            <person name="Faddeeva A."/>
            <person name="Derks M.F."/>
            <person name="Anvar Y."/>
            <person name="Smit S."/>
            <person name="Van Straalen N."/>
            <person name="Roelofs D."/>
        </authorList>
    </citation>
    <scope>NUCLEOTIDE SEQUENCE [LARGE SCALE GENOMIC DNA]</scope>
    <source>
        <strain evidence="3 4">VU population</strain>
        <tissue evidence="3">Whole body</tissue>
    </source>
</reference>
<dbReference type="Pfam" id="PF16033">
    <property type="entry name" value="DUF4789"/>
    <property type="match status" value="1"/>
</dbReference>
<dbReference type="PANTHER" id="PTHR21177">
    <property type="entry name" value="IP06524P-RELATED"/>
    <property type="match status" value="1"/>
</dbReference>
<evidence type="ECO:0000256" key="1">
    <source>
        <dbReference type="SAM" id="SignalP"/>
    </source>
</evidence>
<sequence length="223" mass="25192">MASSNISLFPRWFSTVLLILTLNIFRTMSVPIPDNDISYEDTQFKCKRREYYHNETQKCYKERTKGPCTGNMLFLKFDNNGFGDCDCSEDEVVPYVYNPQTNDCYATYAQSYCSTGEWLIFDETLNPICAPNSCVTHSTPKVDGDTVTVLFKNECVALNKPSKLCTSLQEVGIRNSEVTPDCISTIAEQSVVGTSQLKCRPGTRRDMNGKCRRAITISLTEEE</sequence>
<keyword evidence="4" id="KW-1185">Reference proteome</keyword>
<dbReference type="InterPro" id="IPR031993">
    <property type="entry name" value="DUF4789"/>
</dbReference>
<proteinExistence type="predicted"/>
<comment type="caution">
    <text evidence="3">The sequence shown here is derived from an EMBL/GenBank/DDBJ whole genome shotgun (WGS) entry which is preliminary data.</text>
</comment>
<evidence type="ECO:0000313" key="3">
    <source>
        <dbReference type="EMBL" id="OXA41675.1"/>
    </source>
</evidence>
<name>A0A226D7Z6_FOLCA</name>
<dbReference type="OMA" id="CISTIAE"/>
<feature type="domain" description="DUF4789" evidence="2">
    <location>
        <begin position="68"/>
        <end position="161"/>
    </location>
</feature>